<feature type="domain" description="Tyrosine-protein kinase ephrin type A/B receptor-like" evidence="5">
    <location>
        <begin position="1081"/>
        <end position="1128"/>
    </location>
</feature>
<dbReference type="CDD" id="cd00185">
    <property type="entry name" value="TNFRSF"/>
    <property type="match status" value="1"/>
</dbReference>
<reference evidence="6" key="1">
    <citation type="submission" date="2022-06" db="EMBL/GenBank/DDBJ databases">
        <authorList>
            <person name="Berger JAMES D."/>
            <person name="Berger JAMES D."/>
        </authorList>
    </citation>
    <scope>NUCLEOTIDE SEQUENCE [LARGE SCALE GENOMIC DNA]</scope>
</reference>
<dbReference type="Gene3D" id="2.10.50.10">
    <property type="entry name" value="Tumor Necrosis Factor Receptor, subunit A, domain 2"/>
    <property type="match status" value="1"/>
</dbReference>
<feature type="transmembrane region" description="Helical" evidence="3">
    <location>
        <begin position="1208"/>
        <end position="1233"/>
    </location>
</feature>
<evidence type="ECO:0000256" key="4">
    <source>
        <dbReference type="SAM" id="SignalP"/>
    </source>
</evidence>
<evidence type="ECO:0000313" key="6">
    <source>
        <dbReference type="Proteomes" id="UP000050795"/>
    </source>
</evidence>
<feature type="signal peptide" evidence="4">
    <location>
        <begin position="1"/>
        <end position="22"/>
    </location>
</feature>
<dbReference type="WBParaSite" id="TREG1_110600.1">
    <property type="protein sequence ID" value="TREG1_110600.1"/>
    <property type="gene ID" value="TREG1_110600"/>
</dbReference>
<evidence type="ECO:0000259" key="5">
    <source>
        <dbReference type="Pfam" id="PF07699"/>
    </source>
</evidence>
<feature type="region of interest" description="Disordered" evidence="2">
    <location>
        <begin position="374"/>
        <end position="433"/>
    </location>
</feature>
<evidence type="ECO:0000313" key="7">
    <source>
        <dbReference type="WBParaSite" id="TREG1_110600.1"/>
    </source>
</evidence>
<proteinExistence type="predicted"/>
<keyword evidence="3" id="KW-1133">Transmembrane helix</keyword>
<keyword evidence="6" id="KW-1185">Reference proteome</keyword>
<feature type="compositionally biased region" description="Pro residues" evidence="2">
    <location>
        <begin position="389"/>
        <end position="399"/>
    </location>
</feature>
<feature type="chain" id="PRO_5041654733" description="Tyrosine-protein kinase ephrin type A/B receptor-like domain-containing protein" evidence="4">
    <location>
        <begin position="23"/>
        <end position="1529"/>
    </location>
</feature>
<sequence length="1529" mass="174019">MLRSLILYLYIVLIIINNLTNTAKDPFLEVLLPERMYKHYKLNEKTGYLEKLIAPISHLVEMISSDAEDGTTTTTILDALPQSIDQLISPVGHSKLFSGIPVESMPPKHYMHYLWLHETSRPIVLPCWTPYKQEVINWYETNSDMEITRTWFIGQGPSEFWSVATASGYSVDPASGALFISPFQGLSYRHSQFSCVIKWKETKTSSLKLHHITFVESHSIAYQFIRDHPFHVDRNDLSTATIRFDFSAINPFVPICGTYSKDEYMRTCRDSIWANQKLDLIQNQLTDHFDLSKWMDFESVYQLFNISIMKSISDFCHQYNCKIKSGIKETTQETDIAISKINISLLTKPEKPVVSTTTTTEFVVDDDEDEEIITQTTNPENASNTLTTPPTPAPPPAPPTETAEKPSVQDDKTPHTENESLAPGESIPEKPVSQSKIIIHKAEVEDESAVLSTPPLPVPAPPAEGIPMTGENLTTTTGGMNDTQPPITPTNDTATKTGELLDDSGRNQTVTESPQNNQSDVVSVITGETKLITMKKIHLQVELEFTNPLIDCDMIKGIVEPDLGDMDLKQFQFSFDNEPFSPLSNSLYKYHSVAVKSRTPMYSEVYSPMICINSSTTPRRYDQSIEALKVDSGFTVVFNVPQVEQSAEIQFTDGTGCFIKLDCNQSLCDIRFNLDGFADRLIFTYNKRAYYNLLKTEPDLLETSDRVIYTLVGETVTHYDERIHQKNAGSTQRIHLYKYHTRLGEYEKTFESFESSHRCQGRQLSLNSSTDDVTARIMSWTSDEIIGPSFEKTKRFIDHMLQPCGYEETVSVRNREATTVNASGTNITNTTVNNISSNSTTSNATISNTTTTTTTVSSMNDENNKRPSLSASSYVTSEYQLPYHPTFILPRYPANDKPYRQYYSLRGRLCSTPCDPSDGILKCQTTQTVEACNTEFWTDIDGSYIRKCNVSSIQPHYCALASQYCDQPSDKMSRLSAEEIITEVDDVCSFTGAIHSHSHTMECTKKKSLIDMRSLLEPDAKSDCTMIQIDNDPDIQYKVDPIYIQMKPVMKTCKEKHTKAMTTDQIYTERITYSPRFCPLGTYHTDDNKRECIPCPPDTYADIQTSNHECEPCPMNRPSTFSIEGSVSSQCSNELIGKLQRKFFDYKNETGNEILSFDFAWSPSLIQQRLYNETLDWLAPKPEFLEKQRQAVAAFRRMTQITFSSNELALIIILSIPIAIFGGTLFMVIIFGLSRRIKCPIDNQMDTIKEKLSDKKPLLIIEQIAHKLFCAVIKFPLLVSSLMSRLISRIIEELGDLPYKIKHSQLFKSFQQNLKSLQVAVSKQVYHRPTFILTDNFNHLVHTLTDIMINRITETALNDLNYQRKQRLSIEHKLKQHIEAYNQAKQKADSAQTALKTLESEYQLASKQFNRQINDETVSKKELPSIITDYEQKLAKASNLIETTQQEVSQKRRELAQAEMKLLSESPISESAEHLIFNEDEKSIYYAAPELRAYLRLPRHYNDAFFLLHPKSKINEMKRRSRHEAPPRP</sequence>
<name>A0AA85IT62_TRIRE</name>
<protein>
    <recommendedName>
        <fullName evidence="5">Tyrosine-protein kinase ephrin type A/B receptor-like domain-containing protein</fullName>
    </recommendedName>
</protein>
<dbReference type="Proteomes" id="UP000050795">
    <property type="component" value="Unassembled WGS sequence"/>
</dbReference>
<evidence type="ECO:0000256" key="1">
    <source>
        <dbReference type="SAM" id="Coils"/>
    </source>
</evidence>
<dbReference type="Pfam" id="PF07699">
    <property type="entry name" value="Ephrin_rec_like"/>
    <property type="match status" value="1"/>
</dbReference>
<keyword evidence="1" id="KW-0175">Coiled coil</keyword>
<reference evidence="7" key="2">
    <citation type="submission" date="2023-11" db="UniProtKB">
        <authorList>
            <consortium name="WormBaseParasite"/>
        </authorList>
    </citation>
    <scope>IDENTIFICATION</scope>
</reference>
<keyword evidence="4" id="KW-0732">Signal</keyword>
<feature type="coiled-coil region" evidence="1">
    <location>
        <begin position="1374"/>
        <end position="1461"/>
    </location>
</feature>
<keyword evidence="3" id="KW-0812">Transmembrane</keyword>
<accession>A0AA85IT62</accession>
<feature type="compositionally biased region" description="Basic and acidic residues" evidence="2">
    <location>
        <begin position="402"/>
        <end position="418"/>
    </location>
</feature>
<evidence type="ECO:0000256" key="3">
    <source>
        <dbReference type="SAM" id="Phobius"/>
    </source>
</evidence>
<dbReference type="SMART" id="SM01411">
    <property type="entry name" value="Ephrin_rec_like"/>
    <property type="match status" value="1"/>
</dbReference>
<organism evidence="6 7">
    <name type="scientific">Trichobilharzia regenti</name>
    <name type="common">Nasal bird schistosome</name>
    <dbReference type="NCBI Taxonomy" id="157069"/>
    <lineage>
        <taxon>Eukaryota</taxon>
        <taxon>Metazoa</taxon>
        <taxon>Spiralia</taxon>
        <taxon>Lophotrochozoa</taxon>
        <taxon>Platyhelminthes</taxon>
        <taxon>Trematoda</taxon>
        <taxon>Digenea</taxon>
        <taxon>Strigeidida</taxon>
        <taxon>Schistosomatoidea</taxon>
        <taxon>Schistosomatidae</taxon>
        <taxon>Trichobilharzia</taxon>
    </lineage>
</organism>
<evidence type="ECO:0000256" key="2">
    <source>
        <dbReference type="SAM" id="MobiDB-lite"/>
    </source>
</evidence>
<dbReference type="InterPro" id="IPR011641">
    <property type="entry name" value="Tyr-kin_ephrin_A/B_rcpt-like"/>
</dbReference>
<keyword evidence="3" id="KW-0472">Membrane</keyword>